<organism evidence="2 3">
    <name type="scientific">Candidula unifasciata</name>
    <dbReference type="NCBI Taxonomy" id="100452"/>
    <lineage>
        <taxon>Eukaryota</taxon>
        <taxon>Metazoa</taxon>
        <taxon>Spiralia</taxon>
        <taxon>Lophotrochozoa</taxon>
        <taxon>Mollusca</taxon>
        <taxon>Gastropoda</taxon>
        <taxon>Heterobranchia</taxon>
        <taxon>Euthyneura</taxon>
        <taxon>Panpulmonata</taxon>
        <taxon>Eupulmonata</taxon>
        <taxon>Stylommatophora</taxon>
        <taxon>Helicina</taxon>
        <taxon>Helicoidea</taxon>
        <taxon>Geomitridae</taxon>
        <taxon>Candidula</taxon>
    </lineage>
</organism>
<dbReference type="Proteomes" id="UP000678393">
    <property type="component" value="Unassembled WGS sequence"/>
</dbReference>
<evidence type="ECO:0000313" key="2">
    <source>
        <dbReference type="EMBL" id="CAG5114509.1"/>
    </source>
</evidence>
<dbReference type="InterPro" id="IPR036259">
    <property type="entry name" value="MFS_trans_sf"/>
</dbReference>
<keyword evidence="3" id="KW-1185">Reference proteome</keyword>
<keyword evidence="1" id="KW-0472">Membrane</keyword>
<comment type="caution">
    <text evidence="2">The sequence shown here is derived from an EMBL/GenBank/DDBJ whole genome shotgun (WGS) entry which is preliminary data.</text>
</comment>
<gene>
    <name evidence="2" type="ORF">CUNI_LOCUS67</name>
</gene>
<dbReference type="PANTHER" id="PTHR23528">
    <property type="match status" value="1"/>
</dbReference>
<feature type="transmembrane region" description="Helical" evidence="1">
    <location>
        <begin position="12"/>
        <end position="36"/>
    </location>
</feature>
<name>A0A8S3YB47_9EUPU</name>
<dbReference type="PANTHER" id="PTHR23528:SF1">
    <property type="entry name" value="MAJOR FACILITATOR SUPERFAMILY (MFS) PROFILE DOMAIN-CONTAINING PROTEIN"/>
    <property type="match status" value="1"/>
</dbReference>
<sequence length="108" mass="11686">FIMGVGSFTFAFLSGSYAYVVAALMAFIIGLGFGAFQSVDFALVMDVLAEDSDKAKDIAVWHQSLVLPQALATPLGGFIGLGYIILFIMSSIYFVLSGVFVFKIRRAR</sequence>
<evidence type="ECO:0000256" key="1">
    <source>
        <dbReference type="SAM" id="Phobius"/>
    </source>
</evidence>
<dbReference type="Gene3D" id="1.20.1250.20">
    <property type="entry name" value="MFS general substrate transporter like domains"/>
    <property type="match status" value="1"/>
</dbReference>
<dbReference type="OrthoDB" id="28755at2759"/>
<dbReference type="AlphaFoldDB" id="A0A8S3YB47"/>
<accession>A0A8S3YB47</accession>
<evidence type="ECO:0008006" key="4">
    <source>
        <dbReference type="Google" id="ProtNLM"/>
    </source>
</evidence>
<proteinExistence type="predicted"/>
<protein>
    <recommendedName>
        <fullName evidence="4">MFS transporter</fullName>
    </recommendedName>
</protein>
<feature type="non-terminal residue" evidence="2">
    <location>
        <position position="108"/>
    </location>
</feature>
<keyword evidence="1" id="KW-1133">Transmembrane helix</keyword>
<dbReference type="EMBL" id="CAJHNH020000002">
    <property type="protein sequence ID" value="CAG5114509.1"/>
    <property type="molecule type" value="Genomic_DNA"/>
</dbReference>
<dbReference type="SUPFAM" id="SSF103473">
    <property type="entry name" value="MFS general substrate transporter"/>
    <property type="match status" value="1"/>
</dbReference>
<keyword evidence="1" id="KW-0812">Transmembrane</keyword>
<reference evidence="2" key="1">
    <citation type="submission" date="2021-04" db="EMBL/GenBank/DDBJ databases">
        <authorList>
            <consortium name="Molecular Ecology Group"/>
        </authorList>
    </citation>
    <scope>NUCLEOTIDE SEQUENCE</scope>
</reference>
<feature type="transmembrane region" description="Helical" evidence="1">
    <location>
        <begin position="75"/>
        <end position="102"/>
    </location>
</feature>
<evidence type="ECO:0000313" key="3">
    <source>
        <dbReference type="Proteomes" id="UP000678393"/>
    </source>
</evidence>